<gene>
    <name evidence="1" type="ordered locus">Ppro_1040</name>
</gene>
<keyword evidence="2" id="KW-1185">Reference proteome</keyword>
<accession>A1AMU5</accession>
<dbReference type="KEGG" id="ppd:Ppro_1040"/>
<protein>
    <submittedName>
        <fullName evidence="1">Uncharacterized protein</fullName>
    </submittedName>
</protein>
<proteinExistence type="predicted"/>
<dbReference type="Proteomes" id="UP000006732">
    <property type="component" value="Chromosome"/>
</dbReference>
<dbReference type="AlphaFoldDB" id="A1AMU5"/>
<name>A1AMU5_PELPD</name>
<organism evidence="1 2">
    <name type="scientific">Pelobacter propionicus (strain DSM 2379 / NBRC 103807 / OttBd1)</name>
    <dbReference type="NCBI Taxonomy" id="338966"/>
    <lineage>
        <taxon>Bacteria</taxon>
        <taxon>Pseudomonadati</taxon>
        <taxon>Thermodesulfobacteriota</taxon>
        <taxon>Desulfuromonadia</taxon>
        <taxon>Desulfuromonadales</taxon>
        <taxon>Desulfuromonadaceae</taxon>
        <taxon>Pelobacter</taxon>
    </lineage>
</organism>
<evidence type="ECO:0000313" key="2">
    <source>
        <dbReference type="Proteomes" id="UP000006732"/>
    </source>
</evidence>
<sequence length="119" mass="12877">MAMHPYPHFVQPRNREVIQMALKAAFIFVAPEADPAQHRTLIETAQVTLATVGVKDYQAAAQVAQELVRDGFVAIELCGGFGIEGTALVKRAVNGKAAVGVVRFDNHPGLEFKSGDELF</sequence>
<dbReference type="EMBL" id="CP000482">
    <property type="protein sequence ID" value="ABK98665.1"/>
    <property type="molecule type" value="Genomic_DNA"/>
</dbReference>
<dbReference type="Pfam" id="PF20116">
    <property type="entry name" value="DUF6506"/>
    <property type="match status" value="1"/>
</dbReference>
<dbReference type="HOGENOM" id="CLU_148741_0_0_7"/>
<reference evidence="1 2" key="1">
    <citation type="submission" date="2006-10" db="EMBL/GenBank/DDBJ databases">
        <title>Complete sequence of chromosome of Pelobacter propionicus DSM 2379.</title>
        <authorList>
            <consortium name="US DOE Joint Genome Institute"/>
            <person name="Copeland A."/>
            <person name="Lucas S."/>
            <person name="Lapidus A."/>
            <person name="Barry K."/>
            <person name="Detter J.C."/>
            <person name="Glavina del Rio T."/>
            <person name="Hammon N."/>
            <person name="Israni S."/>
            <person name="Dalin E."/>
            <person name="Tice H."/>
            <person name="Pitluck S."/>
            <person name="Saunders E."/>
            <person name="Brettin T."/>
            <person name="Bruce D."/>
            <person name="Han C."/>
            <person name="Tapia R."/>
            <person name="Schmutz J."/>
            <person name="Larimer F."/>
            <person name="Land M."/>
            <person name="Hauser L."/>
            <person name="Kyrpides N."/>
            <person name="Kim E."/>
            <person name="Lovley D."/>
            <person name="Richardson P."/>
        </authorList>
    </citation>
    <scope>NUCLEOTIDE SEQUENCE [LARGE SCALE GENOMIC DNA]</scope>
    <source>
        <strain evidence="2">DSM 2379 / NBRC 103807 / OttBd1</strain>
    </source>
</reference>
<evidence type="ECO:0000313" key="1">
    <source>
        <dbReference type="EMBL" id="ABK98665.1"/>
    </source>
</evidence>
<dbReference type="eggNOG" id="ENOG5032SVP">
    <property type="taxonomic scope" value="Bacteria"/>
</dbReference>
<dbReference type="STRING" id="338966.Ppro_1040"/>
<dbReference type="InterPro" id="IPR045441">
    <property type="entry name" value="DUF6506"/>
</dbReference>